<dbReference type="Pfam" id="PF01551">
    <property type="entry name" value="Peptidase_M23"/>
    <property type="match status" value="1"/>
</dbReference>
<protein>
    <recommendedName>
        <fullName evidence="1">M23ase beta-sheet core domain-containing protein</fullName>
    </recommendedName>
</protein>
<dbReference type="InterPro" id="IPR011055">
    <property type="entry name" value="Dup_hybrid_motif"/>
</dbReference>
<reference evidence="2" key="2">
    <citation type="submission" date="2020-09" db="EMBL/GenBank/DDBJ databases">
        <authorList>
            <person name="Sun Q."/>
            <person name="Zhou Y."/>
        </authorList>
    </citation>
    <scope>NUCLEOTIDE SEQUENCE</scope>
    <source>
        <strain evidence="2">CGMCC 1.10749</strain>
    </source>
</reference>
<organism evidence="2 3">
    <name type="scientific">Knoellia flava</name>
    <dbReference type="NCBI Taxonomy" id="913969"/>
    <lineage>
        <taxon>Bacteria</taxon>
        <taxon>Bacillati</taxon>
        <taxon>Actinomycetota</taxon>
        <taxon>Actinomycetes</taxon>
        <taxon>Micrococcales</taxon>
        <taxon>Intrasporangiaceae</taxon>
        <taxon>Knoellia</taxon>
    </lineage>
</organism>
<gene>
    <name evidence="2" type="ORF">GCM10011314_27540</name>
</gene>
<dbReference type="AlphaFoldDB" id="A0A8H9FU68"/>
<dbReference type="Gene3D" id="2.70.70.10">
    <property type="entry name" value="Glucose Permease (Domain IIA)"/>
    <property type="match status" value="1"/>
</dbReference>
<evidence type="ECO:0000313" key="2">
    <source>
        <dbReference type="EMBL" id="GGB86238.1"/>
    </source>
</evidence>
<reference evidence="2" key="1">
    <citation type="journal article" date="2014" name="Int. J. Syst. Evol. Microbiol.">
        <title>Complete genome sequence of Corynebacterium casei LMG S-19264T (=DSM 44701T), isolated from a smear-ripened cheese.</title>
        <authorList>
            <consortium name="US DOE Joint Genome Institute (JGI-PGF)"/>
            <person name="Walter F."/>
            <person name="Albersmeier A."/>
            <person name="Kalinowski J."/>
            <person name="Ruckert C."/>
        </authorList>
    </citation>
    <scope>NUCLEOTIDE SEQUENCE</scope>
    <source>
        <strain evidence="2">CGMCC 1.10749</strain>
    </source>
</reference>
<sequence>MAPASTWGAGHRGLDLAASAGQQVLAVDDGLVTHAGVVAGRGTVSVTHASGLRSTYEPVDGAVTVGARVGRGAVLGIVTGRTHCGGACLHLGAVRGAGYVDPRPLLEGGAVILLPLGGRR</sequence>
<dbReference type="CDD" id="cd12797">
    <property type="entry name" value="M23_peptidase"/>
    <property type="match status" value="1"/>
</dbReference>
<proteinExistence type="predicted"/>
<dbReference type="SUPFAM" id="SSF51261">
    <property type="entry name" value="Duplicated hybrid motif"/>
    <property type="match status" value="1"/>
</dbReference>
<comment type="caution">
    <text evidence="2">The sequence shown here is derived from an EMBL/GenBank/DDBJ whole genome shotgun (WGS) entry which is preliminary data.</text>
</comment>
<dbReference type="EMBL" id="BMEA01000002">
    <property type="protein sequence ID" value="GGB86238.1"/>
    <property type="molecule type" value="Genomic_DNA"/>
</dbReference>
<evidence type="ECO:0000259" key="1">
    <source>
        <dbReference type="Pfam" id="PF01551"/>
    </source>
</evidence>
<feature type="domain" description="M23ase beta-sheet core" evidence="1">
    <location>
        <begin position="10"/>
        <end position="102"/>
    </location>
</feature>
<evidence type="ECO:0000313" key="3">
    <source>
        <dbReference type="Proteomes" id="UP000628079"/>
    </source>
</evidence>
<name>A0A8H9FU68_9MICO</name>
<dbReference type="Proteomes" id="UP000628079">
    <property type="component" value="Unassembled WGS sequence"/>
</dbReference>
<dbReference type="InterPro" id="IPR016047">
    <property type="entry name" value="M23ase_b-sheet_dom"/>
</dbReference>
<accession>A0A8H9FU68</accession>